<sequence>MLDAPVRADESARMAALCGLNILDALPEERFDRITRTAQRAFDCPIALVTLVDSERQWFKSRIGLDAPQTPRNISFCGHAILCEFPFIIPDAAADPRFADNPLVLGAPHIRFYAGIPLRADTGALVGTLCLIDRVPRSFSDDDLATLCDLAQWAELELNVYTITQATRISREKEARLQAIVENAGDAIITIDDHGLVETFNPEAQRLFAYRPHQIIGKPLSMLIARHYRAAAMPMK</sequence>
<accession>A0ABX0NY55</accession>
<protein>
    <submittedName>
        <fullName evidence="2">GAF domain-containing protein</fullName>
    </submittedName>
</protein>
<dbReference type="PANTHER" id="PTHR43102">
    <property type="entry name" value="SLR1143 PROTEIN"/>
    <property type="match status" value="1"/>
</dbReference>
<proteinExistence type="predicted"/>
<dbReference type="Gene3D" id="3.30.450.20">
    <property type="entry name" value="PAS domain"/>
    <property type="match status" value="1"/>
</dbReference>
<dbReference type="Proteomes" id="UP000609726">
    <property type="component" value="Unassembled WGS sequence"/>
</dbReference>
<keyword evidence="3" id="KW-1185">Reference proteome</keyword>
<dbReference type="PROSITE" id="PS50112">
    <property type="entry name" value="PAS"/>
    <property type="match status" value="1"/>
</dbReference>
<reference evidence="2 3" key="1">
    <citation type="submission" date="2019-10" db="EMBL/GenBank/DDBJ databases">
        <title>Taxonomy of Antarctic Massilia spp.: description of Massilia rubra sp. nov., Massilia aquatica sp. nov., Massilia mucilaginosa sp. nov., Massilia frigida sp. nov. isolated from streams, lakes and regoliths.</title>
        <authorList>
            <person name="Holochova P."/>
            <person name="Sedlacek I."/>
            <person name="Kralova S."/>
            <person name="Maslanova I."/>
            <person name="Busse H.-J."/>
            <person name="Stankova E."/>
            <person name="Vrbovska V."/>
            <person name="Kovarovic V."/>
            <person name="Bartak M."/>
            <person name="Svec P."/>
            <person name="Pantucek R."/>
        </authorList>
    </citation>
    <scope>NUCLEOTIDE SEQUENCE [LARGE SCALE GENOMIC DNA]</scope>
    <source>
        <strain evidence="2 3">CCM 8733</strain>
    </source>
</reference>
<feature type="domain" description="PAS" evidence="1">
    <location>
        <begin position="173"/>
        <end position="218"/>
    </location>
</feature>
<evidence type="ECO:0000259" key="1">
    <source>
        <dbReference type="PROSITE" id="PS50112"/>
    </source>
</evidence>
<dbReference type="InterPro" id="IPR003018">
    <property type="entry name" value="GAF"/>
</dbReference>
<comment type="caution">
    <text evidence="2">The sequence shown here is derived from an EMBL/GenBank/DDBJ whole genome shotgun (WGS) entry which is preliminary data.</text>
</comment>
<name>A0ABX0NY55_9BURK</name>
<organism evidence="2 3">
    <name type="scientific">Massilia mucilaginosa</name>
    <dbReference type="NCBI Taxonomy" id="2609282"/>
    <lineage>
        <taxon>Bacteria</taxon>
        <taxon>Pseudomonadati</taxon>
        <taxon>Pseudomonadota</taxon>
        <taxon>Betaproteobacteria</taxon>
        <taxon>Burkholderiales</taxon>
        <taxon>Oxalobacteraceae</taxon>
        <taxon>Telluria group</taxon>
        <taxon>Massilia</taxon>
    </lineage>
</organism>
<evidence type="ECO:0000313" key="3">
    <source>
        <dbReference type="Proteomes" id="UP000609726"/>
    </source>
</evidence>
<dbReference type="PANTHER" id="PTHR43102:SF2">
    <property type="entry name" value="GAF DOMAIN-CONTAINING PROTEIN"/>
    <property type="match status" value="1"/>
</dbReference>
<dbReference type="CDD" id="cd00130">
    <property type="entry name" value="PAS"/>
    <property type="match status" value="1"/>
</dbReference>
<dbReference type="Gene3D" id="3.30.450.40">
    <property type="match status" value="1"/>
</dbReference>
<dbReference type="InterPro" id="IPR035965">
    <property type="entry name" value="PAS-like_dom_sf"/>
</dbReference>
<dbReference type="InterPro" id="IPR000014">
    <property type="entry name" value="PAS"/>
</dbReference>
<evidence type="ECO:0000313" key="2">
    <source>
        <dbReference type="EMBL" id="NHZ91868.1"/>
    </source>
</evidence>
<dbReference type="NCBIfam" id="TIGR00229">
    <property type="entry name" value="sensory_box"/>
    <property type="match status" value="1"/>
</dbReference>
<dbReference type="EMBL" id="WHJH01000036">
    <property type="protein sequence ID" value="NHZ91868.1"/>
    <property type="molecule type" value="Genomic_DNA"/>
</dbReference>
<gene>
    <name evidence="2" type="ORF">F2P45_23095</name>
</gene>
<dbReference type="SMART" id="SM00091">
    <property type="entry name" value="PAS"/>
    <property type="match status" value="1"/>
</dbReference>
<dbReference type="SMART" id="SM00065">
    <property type="entry name" value="GAF"/>
    <property type="match status" value="1"/>
</dbReference>
<dbReference type="RefSeq" id="WP_166880327.1">
    <property type="nucleotide sequence ID" value="NZ_WHJH01000036.1"/>
</dbReference>
<dbReference type="InterPro" id="IPR029016">
    <property type="entry name" value="GAF-like_dom_sf"/>
</dbReference>
<dbReference type="InterPro" id="IPR013767">
    <property type="entry name" value="PAS_fold"/>
</dbReference>
<dbReference type="Pfam" id="PF00989">
    <property type="entry name" value="PAS"/>
    <property type="match status" value="1"/>
</dbReference>
<dbReference type="SUPFAM" id="SSF55781">
    <property type="entry name" value="GAF domain-like"/>
    <property type="match status" value="1"/>
</dbReference>
<dbReference type="Pfam" id="PF01590">
    <property type="entry name" value="GAF"/>
    <property type="match status" value="1"/>
</dbReference>
<dbReference type="SUPFAM" id="SSF55785">
    <property type="entry name" value="PYP-like sensor domain (PAS domain)"/>
    <property type="match status" value="1"/>
</dbReference>